<sequence>MDALGNVDGKPELERGSPVHTQQLLASPFHILQAPDSLFSFLLLPPSSHHIHRRVCAFPSVGRTTRPPSPPGGPDVSQLQRHPLRFSTVPAQLPLPLHELAGCLSSHLLCNRVVIVLCLPLCSLVITQP</sequence>
<proteinExistence type="predicted"/>
<reference evidence="1 2" key="1">
    <citation type="journal article" date="2015" name="Biotechnol. Biofuels">
        <title>Enhanced degradation of softwood versus hardwood by the white-rot fungus Pycnoporus coccineus.</title>
        <authorList>
            <person name="Couturier M."/>
            <person name="Navarro D."/>
            <person name="Chevret D."/>
            <person name="Henrissat B."/>
            <person name="Piumi F."/>
            <person name="Ruiz-Duenas F.J."/>
            <person name="Martinez A.T."/>
            <person name="Grigoriev I.V."/>
            <person name="Riley R."/>
            <person name="Lipzen A."/>
            <person name="Berrin J.G."/>
            <person name="Master E.R."/>
            <person name="Rosso M.N."/>
        </authorList>
    </citation>
    <scope>NUCLEOTIDE SEQUENCE [LARGE SCALE GENOMIC DNA]</scope>
    <source>
        <strain evidence="1 2">BRFM310</strain>
    </source>
</reference>
<organism evidence="1 2">
    <name type="scientific">Trametes coccinea (strain BRFM310)</name>
    <name type="common">Pycnoporus coccineus</name>
    <dbReference type="NCBI Taxonomy" id="1353009"/>
    <lineage>
        <taxon>Eukaryota</taxon>
        <taxon>Fungi</taxon>
        <taxon>Dikarya</taxon>
        <taxon>Basidiomycota</taxon>
        <taxon>Agaricomycotina</taxon>
        <taxon>Agaricomycetes</taxon>
        <taxon>Polyporales</taxon>
        <taxon>Polyporaceae</taxon>
        <taxon>Trametes</taxon>
    </lineage>
</organism>
<dbReference type="AlphaFoldDB" id="A0A1Y2J064"/>
<accession>A0A1Y2J064</accession>
<name>A0A1Y2J064_TRAC3</name>
<dbReference type="Proteomes" id="UP000193067">
    <property type="component" value="Unassembled WGS sequence"/>
</dbReference>
<evidence type="ECO:0000313" key="2">
    <source>
        <dbReference type="Proteomes" id="UP000193067"/>
    </source>
</evidence>
<protein>
    <submittedName>
        <fullName evidence="1">Uncharacterized protein</fullName>
    </submittedName>
</protein>
<gene>
    <name evidence="1" type="ORF">PYCCODRAFT_760469</name>
</gene>
<dbReference type="EMBL" id="KZ084089">
    <property type="protein sequence ID" value="OSD06756.1"/>
    <property type="molecule type" value="Genomic_DNA"/>
</dbReference>
<evidence type="ECO:0000313" key="1">
    <source>
        <dbReference type="EMBL" id="OSD06756.1"/>
    </source>
</evidence>
<keyword evidence="2" id="KW-1185">Reference proteome</keyword>